<feature type="compositionally biased region" description="Gly residues" evidence="2">
    <location>
        <begin position="252"/>
        <end position="262"/>
    </location>
</feature>
<keyword evidence="1" id="KW-0863">Zinc-finger</keyword>
<feature type="region of interest" description="Disordered" evidence="2">
    <location>
        <begin position="281"/>
        <end position="311"/>
    </location>
</feature>
<evidence type="ECO:0000256" key="1">
    <source>
        <dbReference type="PROSITE-ProRule" id="PRU00042"/>
    </source>
</evidence>
<sequence length="333" mass="35855">MFCAGFLEGGKDSCQGDSVALWCVTVSCRVLFPGDMAVQRVATLESLQQCCSAGSVERFSGAGDPDSATCVCLTQRNTTSRCWHAPDFGATSAASPARRHGNSSSTSVLSTRCRGVVRQSRYTCRDGPHTCHSLAQLLAHRHTHLPASHPLPTPPATTAAEEPQQSCAELWEGHWFSCGVIIPLRLFPAVLPVFHHLPGPAVTSQKHMRLQHPALYERRLRGRTVFACCRCDRTFRSSRQLSAHQRAHRRGGGGPPGGGRARGGTPRWIVGTLLKGLLASRGTKASTPSSFTVQPPPPTSTCSSAPEQTASSRLTNALGPSCYVDFKNKREKC</sequence>
<proteinExistence type="predicted"/>
<dbReference type="AlphaFoldDB" id="A0A9Q1E609"/>
<dbReference type="PROSITE" id="PS50157">
    <property type="entry name" value="ZINC_FINGER_C2H2_2"/>
    <property type="match status" value="1"/>
</dbReference>
<dbReference type="OrthoDB" id="6910977at2759"/>
<evidence type="ECO:0000313" key="5">
    <source>
        <dbReference type="Proteomes" id="UP001152622"/>
    </source>
</evidence>
<feature type="domain" description="C2H2-type" evidence="3">
    <location>
        <begin position="226"/>
        <end position="248"/>
    </location>
</feature>
<keyword evidence="1" id="KW-0479">Metal-binding</keyword>
<reference evidence="4" key="1">
    <citation type="journal article" date="2023" name="Science">
        <title>Genome structures resolve the early diversification of teleost fishes.</title>
        <authorList>
            <person name="Parey E."/>
            <person name="Louis A."/>
            <person name="Montfort J."/>
            <person name="Bouchez O."/>
            <person name="Roques C."/>
            <person name="Iampietro C."/>
            <person name="Lluch J."/>
            <person name="Castinel A."/>
            <person name="Donnadieu C."/>
            <person name="Desvignes T."/>
            <person name="Floi Bucao C."/>
            <person name="Jouanno E."/>
            <person name="Wen M."/>
            <person name="Mejri S."/>
            <person name="Dirks R."/>
            <person name="Jansen H."/>
            <person name="Henkel C."/>
            <person name="Chen W.J."/>
            <person name="Zahm M."/>
            <person name="Cabau C."/>
            <person name="Klopp C."/>
            <person name="Thompson A.W."/>
            <person name="Robinson-Rechavi M."/>
            <person name="Braasch I."/>
            <person name="Lecointre G."/>
            <person name="Bobe J."/>
            <person name="Postlethwait J.H."/>
            <person name="Berthelot C."/>
            <person name="Roest Crollius H."/>
            <person name="Guiguen Y."/>
        </authorList>
    </citation>
    <scope>NUCLEOTIDE SEQUENCE</scope>
    <source>
        <strain evidence="4">WJC10195</strain>
    </source>
</reference>
<accession>A0A9Q1E609</accession>
<dbReference type="PROSITE" id="PS00028">
    <property type="entry name" value="ZINC_FINGER_C2H2_1"/>
    <property type="match status" value="1"/>
</dbReference>
<evidence type="ECO:0000256" key="2">
    <source>
        <dbReference type="SAM" id="MobiDB-lite"/>
    </source>
</evidence>
<dbReference type="EMBL" id="JAINUF010000024">
    <property type="protein sequence ID" value="KAJ8332842.1"/>
    <property type="molecule type" value="Genomic_DNA"/>
</dbReference>
<dbReference type="Gene3D" id="2.40.10.10">
    <property type="entry name" value="Trypsin-like serine proteases"/>
    <property type="match status" value="1"/>
</dbReference>
<dbReference type="InterPro" id="IPR013087">
    <property type="entry name" value="Znf_C2H2_type"/>
</dbReference>
<protein>
    <recommendedName>
        <fullName evidence="3">C2H2-type domain-containing protein</fullName>
    </recommendedName>
</protein>
<dbReference type="InterPro" id="IPR036236">
    <property type="entry name" value="Znf_C2H2_sf"/>
</dbReference>
<evidence type="ECO:0000313" key="4">
    <source>
        <dbReference type="EMBL" id="KAJ8332842.1"/>
    </source>
</evidence>
<dbReference type="Proteomes" id="UP001152622">
    <property type="component" value="Chromosome 24"/>
</dbReference>
<feature type="region of interest" description="Disordered" evidence="2">
    <location>
        <begin position="240"/>
        <end position="265"/>
    </location>
</feature>
<dbReference type="GO" id="GO:0008270">
    <property type="term" value="F:zinc ion binding"/>
    <property type="evidence" value="ECO:0007669"/>
    <property type="project" value="UniProtKB-KW"/>
</dbReference>
<name>A0A9Q1E609_SYNKA</name>
<dbReference type="InterPro" id="IPR043504">
    <property type="entry name" value="Peptidase_S1_PA_chymotrypsin"/>
</dbReference>
<organism evidence="4 5">
    <name type="scientific">Synaphobranchus kaupii</name>
    <name type="common">Kaup's arrowtooth eel</name>
    <dbReference type="NCBI Taxonomy" id="118154"/>
    <lineage>
        <taxon>Eukaryota</taxon>
        <taxon>Metazoa</taxon>
        <taxon>Chordata</taxon>
        <taxon>Craniata</taxon>
        <taxon>Vertebrata</taxon>
        <taxon>Euteleostomi</taxon>
        <taxon>Actinopterygii</taxon>
        <taxon>Neopterygii</taxon>
        <taxon>Teleostei</taxon>
        <taxon>Anguilliformes</taxon>
        <taxon>Synaphobranchidae</taxon>
        <taxon>Synaphobranchus</taxon>
    </lineage>
</organism>
<comment type="caution">
    <text evidence="4">The sequence shown here is derived from an EMBL/GenBank/DDBJ whole genome shotgun (WGS) entry which is preliminary data.</text>
</comment>
<evidence type="ECO:0000259" key="3">
    <source>
        <dbReference type="PROSITE" id="PS50157"/>
    </source>
</evidence>
<keyword evidence="1" id="KW-0862">Zinc</keyword>
<keyword evidence="5" id="KW-1185">Reference proteome</keyword>
<dbReference type="SUPFAM" id="SSF57667">
    <property type="entry name" value="beta-beta-alpha zinc fingers"/>
    <property type="match status" value="1"/>
</dbReference>
<gene>
    <name evidence="4" type="ORF">SKAU_G00417380</name>
</gene>